<keyword evidence="1" id="KW-1185">Reference proteome</keyword>
<dbReference type="AlphaFoldDB" id="A0A0N5AU52"/>
<reference evidence="2" key="1">
    <citation type="submission" date="2017-02" db="UniProtKB">
        <authorList>
            <consortium name="WormBaseParasite"/>
        </authorList>
    </citation>
    <scope>IDENTIFICATION</scope>
</reference>
<name>A0A0N5AU52_9BILA</name>
<proteinExistence type="predicted"/>
<sequence length="67" mass="7544">MIRRADLLLGVPSNTLLKYISAEKLCESENLRQAAPSDEDIEKLRKESLASSAQSFRNDLIVLCESY</sequence>
<protein>
    <submittedName>
        <fullName evidence="2">Transcriptional regulator</fullName>
    </submittedName>
</protein>
<evidence type="ECO:0000313" key="1">
    <source>
        <dbReference type="Proteomes" id="UP000046393"/>
    </source>
</evidence>
<dbReference type="Proteomes" id="UP000046393">
    <property type="component" value="Unplaced"/>
</dbReference>
<dbReference type="WBParaSite" id="SMUV_0000837501-mRNA-1">
    <property type="protein sequence ID" value="SMUV_0000837501-mRNA-1"/>
    <property type="gene ID" value="SMUV_0000837501"/>
</dbReference>
<organism evidence="1 2">
    <name type="scientific">Syphacia muris</name>
    <dbReference type="NCBI Taxonomy" id="451379"/>
    <lineage>
        <taxon>Eukaryota</taxon>
        <taxon>Metazoa</taxon>
        <taxon>Ecdysozoa</taxon>
        <taxon>Nematoda</taxon>
        <taxon>Chromadorea</taxon>
        <taxon>Rhabditida</taxon>
        <taxon>Spirurina</taxon>
        <taxon>Oxyuridomorpha</taxon>
        <taxon>Oxyuroidea</taxon>
        <taxon>Oxyuridae</taxon>
        <taxon>Syphacia</taxon>
    </lineage>
</organism>
<accession>A0A0N5AU52</accession>
<evidence type="ECO:0000313" key="2">
    <source>
        <dbReference type="WBParaSite" id="SMUV_0000837501-mRNA-1"/>
    </source>
</evidence>